<evidence type="ECO:0000313" key="3">
    <source>
        <dbReference type="Proteomes" id="UP000015241"/>
    </source>
</evidence>
<keyword evidence="1" id="KW-0472">Membrane</keyword>
<dbReference type="OrthoDB" id="2756378at2759"/>
<proteinExistence type="predicted"/>
<dbReference type="PANTHER" id="PTHR40465">
    <property type="entry name" value="CHROMOSOME 1, WHOLE GENOME SHOTGUN SEQUENCE"/>
    <property type="match status" value="1"/>
</dbReference>
<dbReference type="AlphaFoldDB" id="S8F1V9"/>
<dbReference type="HOGENOM" id="CLU_046025_17_1_1"/>
<feature type="transmembrane region" description="Helical" evidence="1">
    <location>
        <begin position="15"/>
        <end position="38"/>
    </location>
</feature>
<reference evidence="2 3" key="1">
    <citation type="journal article" date="2012" name="Science">
        <title>The Paleozoic origin of enzymatic lignin decomposition reconstructed from 31 fungal genomes.</title>
        <authorList>
            <person name="Floudas D."/>
            <person name="Binder M."/>
            <person name="Riley R."/>
            <person name="Barry K."/>
            <person name="Blanchette R.A."/>
            <person name="Henrissat B."/>
            <person name="Martinez A.T."/>
            <person name="Otillar R."/>
            <person name="Spatafora J.W."/>
            <person name="Yadav J.S."/>
            <person name="Aerts A."/>
            <person name="Benoit I."/>
            <person name="Boyd A."/>
            <person name="Carlson A."/>
            <person name="Copeland A."/>
            <person name="Coutinho P.M."/>
            <person name="de Vries R.P."/>
            <person name="Ferreira P."/>
            <person name="Findley K."/>
            <person name="Foster B."/>
            <person name="Gaskell J."/>
            <person name="Glotzer D."/>
            <person name="Gorecki P."/>
            <person name="Heitman J."/>
            <person name="Hesse C."/>
            <person name="Hori C."/>
            <person name="Igarashi K."/>
            <person name="Jurgens J.A."/>
            <person name="Kallen N."/>
            <person name="Kersten P."/>
            <person name="Kohler A."/>
            <person name="Kuees U."/>
            <person name="Kumar T.K.A."/>
            <person name="Kuo A."/>
            <person name="LaButti K."/>
            <person name="Larrondo L.F."/>
            <person name="Lindquist E."/>
            <person name="Ling A."/>
            <person name="Lombard V."/>
            <person name="Lucas S."/>
            <person name="Lundell T."/>
            <person name="Martin R."/>
            <person name="McLaughlin D.J."/>
            <person name="Morgenstern I."/>
            <person name="Morin E."/>
            <person name="Murat C."/>
            <person name="Nagy L.G."/>
            <person name="Nolan M."/>
            <person name="Ohm R.A."/>
            <person name="Patyshakuliyeva A."/>
            <person name="Rokas A."/>
            <person name="Ruiz-Duenas F.J."/>
            <person name="Sabat G."/>
            <person name="Salamov A."/>
            <person name="Samejima M."/>
            <person name="Schmutz J."/>
            <person name="Slot J.C."/>
            <person name="St John F."/>
            <person name="Stenlid J."/>
            <person name="Sun H."/>
            <person name="Sun S."/>
            <person name="Syed K."/>
            <person name="Tsang A."/>
            <person name="Wiebenga A."/>
            <person name="Young D."/>
            <person name="Pisabarro A."/>
            <person name="Eastwood D.C."/>
            <person name="Martin F."/>
            <person name="Cullen D."/>
            <person name="Grigoriev I.V."/>
            <person name="Hibbett D.S."/>
        </authorList>
    </citation>
    <scope>NUCLEOTIDE SEQUENCE</scope>
    <source>
        <strain evidence="3">FP-58527</strain>
    </source>
</reference>
<organism evidence="2 3">
    <name type="scientific">Fomitopsis schrenkii</name>
    <name type="common">Brown rot fungus</name>
    <dbReference type="NCBI Taxonomy" id="2126942"/>
    <lineage>
        <taxon>Eukaryota</taxon>
        <taxon>Fungi</taxon>
        <taxon>Dikarya</taxon>
        <taxon>Basidiomycota</taxon>
        <taxon>Agaricomycotina</taxon>
        <taxon>Agaricomycetes</taxon>
        <taxon>Polyporales</taxon>
        <taxon>Fomitopsis</taxon>
    </lineage>
</organism>
<evidence type="ECO:0000256" key="1">
    <source>
        <dbReference type="SAM" id="Phobius"/>
    </source>
</evidence>
<dbReference type="InParanoid" id="S8F1V9"/>
<dbReference type="Proteomes" id="UP000015241">
    <property type="component" value="Unassembled WGS sequence"/>
</dbReference>
<keyword evidence="1" id="KW-1133">Transmembrane helix</keyword>
<dbReference type="STRING" id="743788.S8F1V9"/>
<dbReference type="PANTHER" id="PTHR40465:SF1">
    <property type="entry name" value="DUF6534 DOMAIN-CONTAINING PROTEIN"/>
    <property type="match status" value="1"/>
</dbReference>
<gene>
    <name evidence="2" type="ORF">FOMPIDRAFT_1053911</name>
</gene>
<dbReference type="EMBL" id="KE504201">
    <property type="protein sequence ID" value="EPS95735.1"/>
    <property type="molecule type" value="Genomic_DNA"/>
</dbReference>
<protein>
    <submittedName>
        <fullName evidence="2">Uncharacterized protein</fullName>
    </submittedName>
</protein>
<keyword evidence="1" id="KW-0812">Transmembrane</keyword>
<sequence length="94" mass="10693">MPSIASYLNETLGCVLIGAFLSLILYGCTCAQTLYYYYHYGNDRLFMKALVLTVWVLDTGKAVAEMQQLQFYLVDHHAQLFGLLKLDMYVLAPD</sequence>
<evidence type="ECO:0000313" key="2">
    <source>
        <dbReference type="EMBL" id="EPS95735.1"/>
    </source>
</evidence>
<keyword evidence="3" id="KW-1185">Reference proteome</keyword>
<name>S8F1V9_FOMSC</name>
<accession>S8F1V9</accession>